<dbReference type="Gene3D" id="1.10.10.2840">
    <property type="entry name" value="PucR C-terminal helix-turn-helix domain"/>
    <property type="match status" value="1"/>
</dbReference>
<reference evidence="3 4" key="1">
    <citation type="submission" date="2018-06" db="EMBL/GenBank/DDBJ databases">
        <title>Genomic Encyclopedia of Type Strains, Phase IV (KMG-IV): sequencing the most valuable type-strain genomes for metagenomic binning, comparative biology and taxonomic classification.</title>
        <authorList>
            <person name="Goeker M."/>
        </authorList>
    </citation>
    <scope>NUCLEOTIDE SEQUENCE [LARGE SCALE GENOMIC DNA]</scope>
    <source>
        <strain evidence="3 4">DSM 44599</strain>
    </source>
</reference>
<feature type="domain" description="PucR C-terminal helix-turn-helix" evidence="1">
    <location>
        <begin position="343"/>
        <end position="400"/>
    </location>
</feature>
<dbReference type="InterPro" id="IPR025751">
    <property type="entry name" value="RsbRD_N_dom"/>
</dbReference>
<dbReference type="AlphaFoldDB" id="A0A366CYR7"/>
<dbReference type="InterPro" id="IPR025736">
    <property type="entry name" value="PucR_C-HTH_dom"/>
</dbReference>
<dbReference type="InterPro" id="IPR051448">
    <property type="entry name" value="CdaR-like_regulators"/>
</dbReference>
<organism evidence="3 4">
    <name type="scientific">Nocardia puris</name>
    <dbReference type="NCBI Taxonomy" id="208602"/>
    <lineage>
        <taxon>Bacteria</taxon>
        <taxon>Bacillati</taxon>
        <taxon>Actinomycetota</taxon>
        <taxon>Actinomycetes</taxon>
        <taxon>Mycobacteriales</taxon>
        <taxon>Nocardiaceae</taxon>
        <taxon>Nocardia</taxon>
    </lineage>
</organism>
<evidence type="ECO:0000259" key="2">
    <source>
        <dbReference type="Pfam" id="PF14361"/>
    </source>
</evidence>
<evidence type="ECO:0000313" key="3">
    <source>
        <dbReference type="EMBL" id="RBO82384.1"/>
    </source>
</evidence>
<dbReference type="EMBL" id="QNRE01000023">
    <property type="protein sequence ID" value="RBO82384.1"/>
    <property type="molecule type" value="Genomic_DNA"/>
</dbReference>
<sequence length="417" mass="45149">MFDPQHHLTIDAPIIGRILPRLPDLLDALFEAGLAAVPGTEALPQGHFHDELMPTIVQMTAAVLRSIEEQRSLTAEEFDDVVGATVRQLAEDRIPLKLLIRSVYGWSVRLWQEARTAAEPEDLPDLFAFSDRLLEIATLLTMAMAEAHTEVERSIYGTEREARRALCAALLKGADTTELAARADITVAETYDVLALRIGRFDKTVPLAVNAVTRKRVRLVQQALDTLAGTTALNTFDGNNGVALLPALAPSAQHAPYANLAADLAAKVGADVIVIDAGTVPSADLTAAAAEASEIGGLAQALSRPTGTYLLDDFMLEYQLTRPGRSRDRLAQRIIPLVAHPHLIDALEAHIKHGSDRKAAAAEVHLHPNSFSYRLRRIGELTGFDPSDPGESRLLAAALTVYRLYPPQTVSENDAPS</sequence>
<dbReference type="STRING" id="1210090.GCA_001613185_05389"/>
<proteinExistence type="predicted"/>
<evidence type="ECO:0000259" key="1">
    <source>
        <dbReference type="Pfam" id="PF13556"/>
    </source>
</evidence>
<dbReference type="PANTHER" id="PTHR33744">
    <property type="entry name" value="CARBOHYDRATE DIACID REGULATOR"/>
    <property type="match status" value="1"/>
</dbReference>
<dbReference type="OrthoDB" id="4535840at2"/>
<dbReference type="InterPro" id="IPR042070">
    <property type="entry name" value="PucR_C-HTH_sf"/>
</dbReference>
<feature type="domain" description="RsbT co-antagonist protein RsbRD N-terminal" evidence="2">
    <location>
        <begin position="23"/>
        <end position="163"/>
    </location>
</feature>
<dbReference type="PANTHER" id="PTHR33744:SF7">
    <property type="entry name" value="PUCR FAMILY TRANSCRIPTIONAL REGULATOR"/>
    <property type="match status" value="1"/>
</dbReference>
<dbReference type="Pfam" id="PF13556">
    <property type="entry name" value="HTH_30"/>
    <property type="match status" value="1"/>
</dbReference>
<protein>
    <submittedName>
        <fullName evidence="3">DNA-binding PucR family transcriptional regulator</fullName>
    </submittedName>
</protein>
<gene>
    <name evidence="3" type="ORF">DFR74_1231</name>
</gene>
<comment type="caution">
    <text evidence="3">The sequence shown here is derived from an EMBL/GenBank/DDBJ whole genome shotgun (WGS) entry which is preliminary data.</text>
</comment>
<dbReference type="GO" id="GO:0003677">
    <property type="term" value="F:DNA binding"/>
    <property type="evidence" value="ECO:0007669"/>
    <property type="project" value="UniProtKB-KW"/>
</dbReference>
<keyword evidence="3" id="KW-0238">DNA-binding</keyword>
<dbReference type="Pfam" id="PF14361">
    <property type="entry name" value="RsbRD_N"/>
    <property type="match status" value="1"/>
</dbReference>
<dbReference type="Proteomes" id="UP000252586">
    <property type="component" value="Unassembled WGS sequence"/>
</dbReference>
<keyword evidence="4" id="KW-1185">Reference proteome</keyword>
<dbReference type="RefSeq" id="WP_067512482.1">
    <property type="nucleotide sequence ID" value="NZ_QNRE01000023.1"/>
</dbReference>
<evidence type="ECO:0000313" key="4">
    <source>
        <dbReference type="Proteomes" id="UP000252586"/>
    </source>
</evidence>
<name>A0A366CYR7_9NOCA</name>
<accession>A0A366CYR7</accession>